<organism evidence="1 2">
    <name type="scientific">Neolecta irregularis (strain DAH-3)</name>
    <dbReference type="NCBI Taxonomy" id="1198029"/>
    <lineage>
        <taxon>Eukaryota</taxon>
        <taxon>Fungi</taxon>
        <taxon>Dikarya</taxon>
        <taxon>Ascomycota</taxon>
        <taxon>Taphrinomycotina</taxon>
        <taxon>Neolectales</taxon>
        <taxon>Neolectaceae</taxon>
        <taxon>Neolecta</taxon>
    </lineage>
</organism>
<sequence>MHDLSSQFTALSISYISKRNTKSPASFRKSLKKLKSNNFHARRLDRSNHASNLVTPHIPFQAAYIHILSKSQLSVLYSFNPKGKETKDHLHQNGEMFSHPVTAYIYRQAIKDITGRLAPAWVVKSITSQPIFHQKEQILRAAIILISRHSKGNYKLEYLVFTAVFISAKLFSPSQEYLSISLDLWSRVTRSSTKTIFRWEIAFLRDIDWNLHISREKWIVWEESWKRLESYAEPLLTG</sequence>
<protein>
    <submittedName>
        <fullName evidence="1">Uncharacterized protein</fullName>
    </submittedName>
</protein>
<dbReference type="EMBL" id="LXFE01002012">
    <property type="protein sequence ID" value="OLL23253.1"/>
    <property type="molecule type" value="Genomic_DNA"/>
</dbReference>
<comment type="caution">
    <text evidence="1">The sequence shown here is derived from an EMBL/GenBank/DDBJ whole genome shotgun (WGS) entry which is preliminary data.</text>
</comment>
<evidence type="ECO:0000313" key="2">
    <source>
        <dbReference type="Proteomes" id="UP000186594"/>
    </source>
</evidence>
<dbReference type="Proteomes" id="UP000186594">
    <property type="component" value="Unassembled WGS sequence"/>
</dbReference>
<reference evidence="1 2" key="1">
    <citation type="submission" date="2016-04" db="EMBL/GenBank/DDBJ databases">
        <title>Evolutionary innovation and constraint leading to complex multicellularity in the Ascomycota.</title>
        <authorList>
            <person name="Cisse O."/>
            <person name="Nguyen A."/>
            <person name="Hewitt D.A."/>
            <person name="Jedd G."/>
            <person name="Stajich J.E."/>
        </authorList>
    </citation>
    <scope>NUCLEOTIDE SEQUENCE [LARGE SCALE GENOMIC DNA]</scope>
    <source>
        <strain evidence="1 2">DAH-3</strain>
    </source>
</reference>
<keyword evidence="2" id="KW-1185">Reference proteome</keyword>
<proteinExistence type="predicted"/>
<evidence type="ECO:0000313" key="1">
    <source>
        <dbReference type="EMBL" id="OLL23253.1"/>
    </source>
</evidence>
<dbReference type="AlphaFoldDB" id="A0A1U7LKY0"/>
<gene>
    <name evidence="1" type="ORF">NEOLI_000843</name>
</gene>
<name>A0A1U7LKY0_NEOID</name>
<dbReference type="Gene3D" id="1.10.472.10">
    <property type="entry name" value="Cyclin-like"/>
    <property type="match status" value="1"/>
</dbReference>
<accession>A0A1U7LKY0</accession>